<dbReference type="Gene3D" id="3.40.50.410">
    <property type="entry name" value="von Willebrand factor, type A domain"/>
    <property type="match status" value="1"/>
</dbReference>
<evidence type="ECO:0000259" key="2">
    <source>
        <dbReference type="PROSITE" id="PS50234"/>
    </source>
</evidence>
<name>A0ABT7PD98_9BACT</name>
<gene>
    <name evidence="3" type="ORF">QTN89_02350</name>
</gene>
<keyword evidence="1" id="KW-1133">Transmembrane helix</keyword>
<dbReference type="InterPro" id="IPR011933">
    <property type="entry name" value="Double_TM_dom"/>
</dbReference>
<dbReference type="SUPFAM" id="SSF53300">
    <property type="entry name" value="vWA-like"/>
    <property type="match status" value="1"/>
</dbReference>
<dbReference type="EMBL" id="JASZZN010000002">
    <property type="protein sequence ID" value="MDM4014254.1"/>
    <property type="molecule type" value="Genomic_DNA"/>
</dbReference>
<evidence type="ECO:0000256" key="1">
    <source>
        <dbReference type="SAM" id="Phobius"/>
    </source>
</evidence>
<sequence>MSFLTPLYFLGALAVLGPILFHLIRRQPKGEVEFSSLMFLEPSPPRLTRRSRLENLPLLLIRCAAIAMLAFAFARPFLPSTQSESVDGIQEATILLIDQSASMQRDGMVTRLRDLAQQVIDDCDDDSLIAVVSFDETPQARLTLRESSGLDAAMRKAAASEAIDQLEPSYLSTDIGQALRFCADSAALLDLDGERDSSEQQASGRAAIRTRVVLISDLQTGAKIESLQGYDWPDDVWLETRVVKSNAWGNATLRMIPRQVQIGTENSVNASPDTVRVEVSRDEGDEGASTFRLRYRGQDDDAVVVQVGPGQTRYFDVPLPAASGQQKDPTATLELFGDADTFDNLHYFIRPEKAKQTVMFLADNQSRLSDQRETLSFYLSQLPWSDSTREVKFRVFDRDDLPTAIDPESIPLVIATASSIASVPVEALQSYIGNGGRLLIVIESDPMPAGKDFIGTLLNSPEFVVTSGDDDEFRLIAAVDFNAKLIAPLAEPGVNDFSTIKIWKHWQLGGLSEEVDVTLRLDNQSPLLIHREYSSPDAAAGHVWVLGSGWQPTQSQFALSTKFVPMMLGMLGPNRMLVPQSMLVGETIRDTSGEEIQLTEPGFTDSSDGVRVAVNLNPVESRTVPIDLDRFSSLGVTVSSPELREQDLQAERALRDVELEAKQGWWQWLILATMGLVAIETILSARGPKSDE</sequence>
<feature type="transmembrane region" description="Helical" evidence="1">
    <location>
        <begin position="56"/>
        <end position="74"/>
    </location>
</feature>
<proteinExistence type="predicted"/>
<dbReference type="Pfam" id="PF13519">
    <property type="entry name" value="VWA_2"/>
    <property type="match status" value="1"/>
</dbReference>
<feature type="domain" description="VWFA" evidence="2">
    <location>
        <begin position="92"/>
        <end position="217"/>
    </location>
</feature>
<dbReference type="InterPro" id="IPR036465">
    <property type="entry name" value="vWFA_dom_sf"/>
</dbReference>
<reference evidence="3 4" key="1">
    <citation type="submission" date="2023-06" db="EMBL/GenBank/DDBJ databases">
        <title>Roseiconus lacunae JC819 isolated from Gulf of Mannar region, Tamil Nadu.</title>
        <authorList>
            <person name="Pk S."/>
            <person name="Ch S."/>
            <person name="Ch V.R."/>
        </authorList>
    </citation>
    <scope>NUCLEOTIDE SEQUENCE [LARGE SCALE GENOMIC DNA]</scope>
    <source>
        <strain evidence="3 4">JC819</strain>
    </source>
</reference>
<feature type="transmembrane region" description="Helical" evidence="1">
    <location>
        <begin position="6"/>
        <end position="24"/>
    </location>
</feature>
<keyword evidence="1" id="KW-0472">Membrane</keyword>
<protein>
    <submittedName>
        <fullName evidence="3">BatA domain-containing protein</fullName>
    </submittedName>
</protein>
<accession>A0ABT7PD98</accession>
<dbReference type="PANTHER" id="PTHR37464">
    <property type="entry name" value="BLL2463 PROTEIN"/>
    <property type="match status" value="1"/>
</dbReference>
<dbReference type="PROSITE" id="PS50234">
    <property type="entry name" value="VWFA"/>
    <property type="match status" value="1"/>
</dbReference>
<evidence type="ECO:0000313" key="4">
    <source>
        <dbReference type="Proteomes" id="UP001239462"/>
    </source>
</evidence>
<dbReference type="CDD" id="cd00198">
    <property type="entry name" value="vWFA"/>
    <property type="match status" value="1"/>
</dbReference>
<dbReference type="InterPro" id="IPR024163">
    <property type="entry name" value="Aerotolerance_reg_N"/>
</dbReference>
<dbReference type="NCBIfam" id="TIGR02226">
    <property type="entry name" value="two_anch"/>
    <property type="match status" value="1"/>
</dbReference>
<dbReference type="Proteomes" id="UP001239462">
    <property type="component" value="Unassembled WGS sequence"/>
</dbReference>
<keyword evidence="1" id="KW-0812">Transmembrane</keyword>
<evidence type="ECO:0000313" key="3">
    <source>
        <dbReference type="EMBL" id="MDM4014254.1"/>
    </source>
</evidence>
<comment type="caution">
    <text evidence="3">The sequence shown here is derived from an EMBL/GenBank/DDBJ whole genome shotgun (WGS) entry which is preliminary data.</text>
</comment>
<dbReference type="Pfam" id="PF07584">
    <property type="entry name" value="BatA"/>
    <property type="match status" value="1"/>
</dbReference>
<dbReference type="PANTHER" id="PTHR37464:SF1">
    <property type="entry name" value="BLL2463 PROTEIN"/>
    <property type="match status" value="1"/>
</dbReference>
<organism evidence="3 4">
    <name type="scientific">Roseiconus lacunae</name>
    <dbReference type="NCBI Taxonomy" id="2605694"/>
    <lineage>
        <taxon>Bacteria</taxon>
        <taxon>Pseudomonadati</taxon>
        <taxon>Planctomycetota</taxon>
        <taxon>Planctomycetia</taxon>
        <taxon>Pirellulales</taxon>
        <taxon>Pirellulaceae</taxon>
        <taxon>Roseiconus</taxon>
    </lineage>
</organism>
<keyword evidence="4" id="KW-1185">Reference proteome</keyword>
<dbReference type="RefSeq" id="WP_289162042.1">
    <property type="nucleotide sequence ID" value="NZ_JASZZN010000002.1"/>
</dbReference>
<dbReference type="InterPro" id="IPR002035">
    <property type="entry name" value="VWF_A"/>
</dbReference>